<keyword evidence="3" id="KW-1185">Reference proteome</keyword>
<name>A0A8K0F391_BRALA</name>
<evidence type="ECO:0000256" key="1">
    <source>
        <dbReference type="SAM" id="MobiDB-lite"/>
    </source>
</evidence>
<sequence>MYRLVIVRTVYLGAAIARRVKGHLPTGTSQCVGRKRRRSAGVPTSGNVRQSRNSSGEVVPRVQADVFGAGRTNPRGKNCRHPLLITCFIPEERIFSSDDASLVVR</sequence>
<proteinExistence type="predicted"/>
<accession>A0A8K0F391</accession>
<feature type="compositionally biased region" description="Polar residues" evidence="1">
    <location>
        <begin position="42"/>
        <end position="56"/>
    </location>
</feature>
<reference evidence="2" key="1">
    <citation type="submission" date="2022-01" db="EMBL/GenBank/DDBJ databases">
        <authorList>
            <person name="Braso-Vives M."/>
        </authorList>
    </citation>
    <scope>NUCLEOTIDE SEQUENCE</scope>
</reference>
<dbReference type="Proteomes" id="UP000838412">
    <property type="component" value="Chromosome 9"/>
</dbReference>
<dbReference type="AlphaFoldDB" id="A0A8K0F391"/>
<gene>
    <name evidence="2" type="primary">Hypp5022</name>
    <name evidence="2" type="ORF">BLAG_LOCUS24468</name>
</gene>
<evidence type="ECO:0000313" key="3">
    <source>
        <dbReference type="Proteomes" id="UP000838412"/>
    </source>
</evidence>
<feature type="region of interest" description="Disordered" evidence="1">
    <location>
        <begin position="27"/>
        <end position="57"/>
    </location>
</feature>
<protein>
    <submittedName>
        <fullName evidence="2">Hypp5022 protein</fullName>
    </submittedName>
</protein>
<organism evidence="2 3">
    <name type="scientific">Branchiostoma lanceolatum</name>
    <name type="common">Common lancelet</name>
    <name type="synonym">Amphioxus lanceolatum</name>
    <dbReference type="NCBI Taxonomy" id="7740"/>
    <lineage>
        <taxon>Eukaryota</taxon>
        <taxon>Metazoa</taxon>
        <taxon>Chordata</taxon>
        <taxon>Cephalochordata</taxon>
        <taxon>Leptocardii</taxon>
        <taxon>Amphioxiformes</taxon>
        <taxon>Branchiostomatidae</taxon>
        <taxon>Branchiostoma</taxon>
    </lineage>
</organism>
<dbReference type="EMBL" id="OV696694">
    <property type="protein sequence ID" value="CAH1272982.1"/>
    <property type="molecule type" value="Genomic_DNA"/>
</dbReference>
<evidence type="ECO:0000313" key="2">
    <source>
        <dbReference type="EMBL" id="CAH1272982.1"/>
    </source>
</evidence>